<name>A0A6S6S5F3_9GAMM</name>
<dbReference type="EMBL" id="CACVAT010000048">
    <property type="protein sequence ID" value="CAA6802933.1"/>
    <property type="molecule type" value="Genomic_DNA"/>
</dbReference>
<dbReference type="AlphaFoldDB" id="A0A6S6S5F3"/>
<gene>
    <name evidence="1" type="ORF">HELGO_WM72062</name>
</gene>
<proteinExistence type="predicted"/>
<organism evidence="1">
    <name type="scientific">uncultured Thiotrichaceae bacterium</name>
    <dbReference type="NCBI Taxonomy" id="298394"/>
    <lineage>
        <taxon>Bacteria</taxon>
        <taxon>Pseudomonadati</taxon>
        <taxon>Pseudomonadota</taxon>
        <taxon>Gammaproteobacteria</taxon>
        <taxon>Thiotrichales</taxon>
        <taxon>Thiotrichaceae</taxon>
        <taxon>environmental samples</taxon>
    </lineage>
</organism>
<sequence length="89" mass="10166">MSIEQYHRAIKQVCHIEHSQVRSEAGVRNHVFAALSGYIHLQKMSLAQLITNTYALHRDLFNEVISEFINQTASTIKGLLPEFKPPYNA</sequence>
<protein>
    <submittedName>
        <fullName evidence="1">Transposase</fullName>
    </submittedName>
</protein>
<dbReference type="InterPro" id="IPR012337">
    <property type="entry name" value="RNaseH-like_sf"/>
</dbReference>
<evidence type="ECO:0000313" key="1">
    <source>
        <dbReference type="EMBL" id="CAA6802933.1"/>
    </source>
</evidence>
<dbReference type="SUPFAM" id="SSF53098">
    <property type="entry name" value="Ribonuclease H-like"/>
    <property type="match status" value="1"/>
</dbReference>
<accession>A0A6S6S5F3</accession>
<reference evidence="1" key="1">
    <citation type="submission" date="2020-01" db="EMBL/GenBank/DDBJ databases">
        <authorList>
            <person name="Meier V. D."/>
            <person name="Meier V D."/>
        </authorList>
    </citation>
    <scope>NUCLEOTIDE SEQUENCE</scope>
    <source>
        <strain evidence="1">HLG_WM_MAG_09</strain>
    </source>
</reference>